<protein>
    <submittedName>
        <fullName evidence="2">ABC-2 type transport system permease protein</fullName>
    </submittedName>
</protein>
<feature type="transmembrane region" description="Helical" evidence="1">
    <location>
        <begin position="76"/>
        <end position="98"/>
    </location>
</feature>
<keyword evidence="1" id="KW-0812">Transmembrane</keyword>
<dbReference type="EMBL" id="QLMJ01000003">
    <property type="protein sequence ID" value="RAK40641.1"/>
    <property type="molecule type" value="Genomic_DNA"/>
</dbReference>
<feature type="transmembrane region" description="Helical" evidence="1">
    <location>
        <begin position="21"/>
        <end position="44"/>
    </location>
</feature>
<gene>
    <name evidence="2" type="ORF">B0I29_103681</name>
</gene>
<proteinExistence type="predicted"/>
<sequence>MTGTGRLLRLVLRRDRWIMPLWIFGFGILPYVYIAGFETLFATAQERVDYARVSAANTGFIALYGPLHGDSLGELAVWRGGFVPLMIGLAALLTVVRHTRADEESGRTELVRATVVGRYAQLAAALIATAGASLLMGLVVAGTMIGAGQPVAGSIALGVVFMLSGWMFAGVGAIAAQLTSSARSARTLGVVALGVSFVLRLGGDVSDDREFLAWLSPIGWVHRVFPYGENNGGPAVLALVFAIVTVGVSAYLLAHRDMGAGLLASRLGPATAAASLGSPLALAWRLHRGLLFGWTAGFAALGLVFGGVGSSVVQLAADSGGVDEVFSRIGGSGAVTDAYFATTAAVCGLIAACYAVQAALRMRDEEQSGHAEAVLSTSVGRFTWGASHLIFALLGPAVALLAQGLLAGVVHGTVGPVLAASLAQLPAVWVLAGVTMLLVGTWPKMASLAWGAIAACVLLLLVGSLLEFDQWVLDLSPFTHVPHLPGGTFTPLPLVLLTAVAAAFGGVGLLALRRRDVPR</sequence>
<keyword evidence="1" id="KW-1133">Transmembrane helix</keyword>
<keyword evidence="3" id="KW-1185">Reference proteome</keyword>
<feature type="transmembrane region" description="Helical" evidence="1">
    <location>
        <begin position="417"/>
        <end position="439"/>
    </location>
</feature>
<evidence type="ECO:0000256" key="1">
    <source>
        <dbReference type="SAM" id="Phobius"/>
    </source>
</evidence>
<keyword evidence="1" id="KW-0472">Membrane</keyword>
<feature type="transmembrane region" description="Helical" evidence="1">
    <location>
        <begin position="235"/>
        <end position="254"/>
    </location>
</feature>
<dbReference type="Proteomes" id="UP000249341">
    <property type="component" value="Unassembled WGS sequence"/>
</dbReference>
<feature type="transmembrane region" description="Helical" evidence="1">
    <location>
        <begin position="151"/>
        <end position="175"/>
    </location>
</feature>
<name>A0A327ZNV3_9ACTN</name>
<feature type="transmembrane region" description="Helical" evidence="1">
    <location>
        <begin position="446"/>
        <end position="466"/>
    </location>
</feature>
<dbReference type="AlphaFoldDB" id="A0A327ZNV3"/>
<organism evidence="2 3">
    <name type="scientific">Actinoplanes lutulentus</name>
    <dbReference type="NCBI Taxonomy" id="1287878"/>
    <lineage>
        <taxon>Bacteria</taxon>
        <taxon>Bacillati</taxon>
        <taxon>Actinomycetota</taxon>
        <taxon>Actinomycetes</taxon>
        <taxon>Micromonosporales</taxon>
        <taxon>Micromonosporaceae</taxon>
        <taxon>Actinoplanes</taxon>
    </lineage>
</organism>
<evidence type="ECO:0000313" key="2">
    <source>
        <dbReference type="EMBL" id="RAK40641.1"/>
    </source>
</evidence>
<dbReference type="OrthoDB" id="2014935at2"/>
<feature type="transmembrane region" description="Helical" evidence="1">
    <location>
        <begin position="119"/>
        <end position="145"/>
    </location>
</feature>
<comment type="caution">
    <text evidence="2">The sequence shown here is derived from an EMBL/GenBank/DDBJ whole genome shotgun (WGS) entry which is preliminary data.</text>
</comment>
<feature type="transmembrane region" description="Helical" evidence="1">
    <location>
        <begin position="492"/>
        <end position="512"/>
    </location>
</feature>
<evidence type="ECO:0000313" key="3">
    <source>
        <dbReference type="Proteomes" id="UP000249341"/>
    </source>
</evidence>
<feature type="transmembrane region" description="Helical" evidence="1">
    <location>
        <begin position="389"/>
        <end position="411"/>
    </location>
</feature>
<reference evidence="2 3" key="1">
    <citation type="submission" date="2018-06" db="EMBL/GenBank/DDBJ databases">
        <title>Genomic Encyclopedia of Type Strains, Phase III (KMG-III): the genomes of soil and plant-associated and newly described type strains.</title>
        <authorList>
            <person name="Whitman W."/>
        </authorList>
    </citation>
    <scope>NUCLEOTIDE SEQUENCE [LARGE SCALE GENOMIC DNA]</scope>
    <source>
        <strain evidence="2 3">CGMCC 4.7090</strain>
    </source>
</reference>
<dbReference type="RefSeq" id="WP_111648633.1">
    <property type="nucleotide sequence ID" value="NZ_JACHWI010000004.1"/>
</dbReference>
<feature type="transmembrane region" description="Helical" evidence="1">
    <location>
        <begin position="291"/>
        <end position="317"/>
    </location>
</feature>
<accession>A0A327ZNV3</accession>
<feature type="transmembrane region" description="Helical" evidence="1">
    <location>
        <begin position="337"/>
        <end position="356"/>
    </location>
</feature>